<feature type="compositionally biased region" description="Basic and acidic residues" evidence="1">
    <location>
        <begin position="176"/>
        <end position="185"/>
    </location>
</feature>
<feature type="region of interest" description="Disordered" evidence="1">
    <location>
        <begin position="151"/>
        <end position="230"/>
    </location>
</feature>
<feature type="compositionally biased region" description="Acidic residues" evidence="1">
    <location>
        <begin position="152"/>
        <end position="162"/>
    </location>
</feature>
<proteinExistence type="predicted"/>
<dbReference type="Proteomes" id="UP000199628">
    <property type="component" value="Unassembled WGS sequence"/>
</dbReference>
<name>A0A1G6S6X2_9RHOB</name>
<dbReference type="AlphaFoldDB" id="A0A1G6S6X2"/>
<feature type="region of interest" description="Disordered" evidence="1">
    <location>
        <begin position="52"/>
        <end position="121"/>
    </location>
</feature>
<reference evidence="3" key="1">
    <citation type="submission" date="2016-10" db="EMBL/GenBank/DDBJ databases">
        <authorList>
            <person name="Varghese N."/>
            <person name="Submissions S."/>
        </authorList>
    </citation>
    <scope>NUCLEOTIDE SEQUENCE [LARGE SCALE GENOMIC DNA]</scope>
    <source>
        <strain evidence="3">CGMCC 1.9108</strain>
    </source>
</reference>
<evidence type="ECO:0000313" key="3">
    <source>
        <dbReference type="Proteomes" id="UP000199628"/>
    </source>
</evidence>
<protein>
    <submittedName>
        <fullName evidence="2">Uncharacterized protein</fullName>
    </submittedName>
</protein>
<keyword evidence="3" id="KW-1185">Reference proteome</keyword>
<gene>
    <name evidence="2" type="ORF">SAMN04488239_105195</name>
</gene>
<accession>A0A1G6S6X2</accession>
<sequence length="279" mass="31039">MSDPAKTVEIEDVLSSIRRLVSEEGRLETRETSVSTARPGKLVLTPALRVADRDEDVSEASAVSDRENRQEATEKREPVAPWSNPEATLYSAAEAAGKDIDDLAESKEPEAFAEQAHGDEALDVPLDEQDEAEPETTLSARIEVLEAVIAQTDDDWEPDGLSEEAYSGTRGAAMEWQDHLEREATPDPQTDGADKLACFDPVPRDETEDEFESGEHDIVDERSILSPEDGYLDEESLRELVADIVREELQGALGERITRNVRKLVRREIHRALTAQEFE</sequence>
<evidence type="ECO:0000256" key="1">
    <source>
        <dbReference type="SAM" id="MobiDB-lite"/>
    </source>
</evidence>
<feature type="compositionally biased region" description="Basic and acidic residues" evidence="1">
    <location>
        <begin position="64"/>
        <end position="78"/>
    </location>
</feature>
<feature type="compositionally biased region" description="Basic and acidic residues" evidence="1">
    <location>
        <begin position="213"/>
        <end position="223"/>
    </location>
</feature>
<feature type="compositionally biased region" description="Basic and acidic residues" evidence="1">
    <location>
        <begin position="96"/>
        <end position="120"/>
    </location>
</feature>
<organism evidence="2 3">
    <name type="scientific">Ruegeria marina</name>
    <dbReference type="NCBI Taxonomy" id="639004"/>
    <lineage>
        <taxon>Bacteria</taxon>
        <taxon>Pseudomonadati</taxon>
        <taxon>Pseudomonadota</taxon>
        <taxon>Alphaproteobacteria</taxon>
        <taxon>Rhodobacterales</taxon>
        <taxon>Roseobacteraceae</taxon>
        <taxon>Ruegeria</taxon>
    </lineage>
</organism>
<dbReference type="EMBL" id="FMZV01000005">
    <property type="protein sequence ID" value="SDD12589.1"/>
    <property type="molecule type" value="Genomic_DNA"/>
</dbReference>
<dbReference type="STRING" id="639004.SAMN04488239_105195"/>
<evidence type="ECO:0000313" key="2">
    <source>
        <dbReference type="EMBL" id="SDD12589.1"/>
    </source>
</evidence>
<dbReference type="OrthoDB" id="7875768at2"/>